<evidence type="ECO:0000313" key="2">
    <source>
        <dbReference type="EMBL" id="AFK37415.1"/>
    </source>
</evidence>
<evidence type="ECO:0000256" key="1">
    <source>
        <dbReference type="SAM" id="Phobius"/>
    </source>
</evidence>
<name>I3SAX3_LOTJA</name>
<reference evidence="2" key="1">
    <citation type="submission" date="2012-05" db="EMBL/GenBank/DDBJ databases">
        <authorList>
            <person name="Krishnakumar V."/>
            <person name="Cheung F."/>
            <person name="Xiao Y."/>
            <person name="Chan A."/>
            <person name="Moskal W.A."/>
            <person name="Town C.D."/>
        </authorList>
    </citation>
    <scope>NUCLEOTIDE SEQUENCE</scope>
</reference>
<keyword evidence="1" id="KW-0812">Transmembrane</keyword>
<keyword evidence="1" id="KW-0472">Membrane</keyword>
<dbReference type="AlphaFoldDB" id="I3SAX3"/>
<keyword evidence="1" id="KW-1133">Transmembrane helix</keyword>
<organism evidence="2">
    <name type="scientific">Lotus japonicus</name>
    <name type="common">Lotus corniculatus var. japonicus</name>
    <dbReference type="NCBI Taxonomy" id="34305"/>
    <lineage>
        <taxon>Eukaryota</taxon>
        <taxon>Viridiplantae</taxon>
        <taxon>Streptophyta</taxon>
        <taxon>Embryophyta</taxon>
        <taxon>Tracheophyta</taxon>
        <taxon>Spermatophyta</taxon>
        <taxon>Magnoliopsida</taxon>
        <taxon>eudicotyledons</taxon>
        <taxon>Gunneridae</taxon>
        <taxon>Pentapetalae</taxon>
        <taxon>rosids</taxon>
        <taxon>fabids</taxon>
        <taxon>Fabales</taxon>
        <taxon>Fabaceae</taxon>
        <taxon>Papilionoideae</taxon>
        <taxon>50 kb inversion clade</taxon>
        <taxon>NPAAA clade</taxon>
        <taxon>Hologalegina</taxon>
        <taxon>robinioid clade</taxon>
        <taxon>Loteae</taxon>
        <taxon>Lotus</taxon>
    </lineage>
</organism>
<proteinExistence type="evidence at transcript level"/>
<accession>I3SAX3</accession>
<dbReference type="EMBL" id="BT137620">
    <property type="protein sequence ID" value="AFK37415.1"/>
    <property type="molecule type" value="mRNA"/>
</dbReference>
<protein>
    <submittedName>
        <fullName evidence="2">Uncharacterized protein</fullName>
    </submittedName>
</protein>
<sequence>MADLSSKMGPAMAMNLLFLISFSKETRSWIVVNAPELLVLAIVTFLALAMAENEAAYIRC</sequence>
<feature type="transmembrane region" description="Helical" evidence="1">
    <location>
        <begin position="38"/>
        <end position="58"/>
    </location>
</feature>